<dbReference type="EMBL" id="CP053452">
    <property type="protein sequence ID" value="QJW93180.1"/>
    <property type="molecule type" value="Genomic_DNA"/>
</dbReference>
<dbReference type="Pfam" id="PF25917">
    <property type="entry name" value="BSH_RND"/>
    <property type="match status" value="1"/>
</dbReference>
<comment type="subcellular location">
    <subcellularLocation>
        <location evidence="1">Cell envelope</location>
    </subcellularLocation>
</comment>
<feature type="region of interest" description="Disordered" evidence="3">
    <location>
        <begin position="384"/>
        <end position="408"/>
    </location>
</feature>
<sequence>MRKRVVWGVLCLGVMILATLSGCRKGPSGPPAQTKQVVPVSHPVQRQVTEYVEYTGRTDAVQSVGIRARVTGYLMRSPFKEGDLVKGPIKWFGITVRPGDLLFEIDPRPYKAQLDQAVSQVKVNEAQLKLAQANYDRAKISYDKAAGSKSDLDTAVASVEQAVALIESAKANVRLYDLNLSYTRVTSPIDGQVSRYYYTTGNLISQDSTLLTTVVSVDPMYAYCDVDERTVLRVRKAINEGKIKPRANGAELQVYMGLENEVGFPHEGSVDFINNVVNPSTGTIALRGVFHNPLPPNGRRLISPGMFVRIRLPIGQPHPALLVVDRAIGSDQGKKYVYVVDGENKVQYRTIATGALEDDGLRVIESGLKPDDLVVIGAIQQLKPKMDVDPEPTPMPTPGAPSEGPPAQ</sequence>
<dbReference type="NCBIfam" id="TIGR01730">
    <property type="entry name" value="RND_mfp"/>
    <property type="match status" value="1"/>
</dbReference>
<protein>
    <submittedName>
        <fullName evidence="7">RND efflux system, membrane fusion protein</fullName>
    </submittedName>
</protein>
<evidence type="ECO:0000256" key="3">
    <source>
        <dbReference type="SAM" id="MobiDB-lite"/>
    </source>
</evidence>
<keyword evidence="8" id="KW-1185">Reference proteome</keyword>
<gene>
    <name evidence="7" type="ORF">FTUN_0685</name>
</gene>
<proteinExistence type="inferred from homology"/>
<dbReference type="GO" id="GO:0046677">
    <property type="term" value="P:response to antibiotic"/>
    <property type="evidence" value="ECO:0007669"/>
    <property type="project" value="TreeGrafter"/>
</dbReference>
<dbReference type="GO" id="GO:0022857">
    <property type="term" value="F:transmembrane transporter activity"/>
    <property type="evidence" value="ECO:0007669"/>
    <property type="project" value="InterPro"/>
</dbReference>
<dbReference type="Pfam" id="PF25967">
    <property type="entry name" value="RND-MFP_C"/>
    <property type="match status" value="1"/>
</dbReference>
<dbReference type="RefSeq" id="WP_227254730.1">
    <property type="nucleotide sequence ID" value="NZ_CP053452.2"/>
</dbReference>
<dbReference type="PROSITE" id="PS51257">
    <property type="entry name" value="PROKAR_LIPOPROTEIN"/>
    <property type="match status" value="1"/>
</dbReference>
<dbReference type="InterPro" id="IPR006143">
    <property type="entry name" value="RND_pump_MFP"/>
</dbReference>
<dbReference type="Gene3D" id="2.40.50.100">
    <property type="match status" value="1"/>
</dbReference>
<organism evidence="7 8">
    <name type="scientific">Frigoriglobus tundricola</name>
    <dbReference type="NCBI Taxonomy" id="2774151"/>
    <lineage>
        <taxon>Bacteria</taxon>
        <taxon>Pseudomonadati</taxon>
        <taxon>Planctomycetota</taxon>
        <taxon>Planctomycetia</taxon>
        <taxon>Gemmatales</taxon>
        <taxon>Gemmataceae</taxon>
        <taxon>Frigoriglobus</taxon>
    </lineage>
</organism>
<dbReference type="PANTHER" id="PTHR30158">
    <property type="entry name" value="ACRA/E-RELATED COMPONENT OF DRUG EFFLUX TRANSPORTER"/>
    <property type="match status" value="1"/>
</dbReference>
<dbReference type="Gene3D" id="2.40.420.20">
    <property type="match status" value="1"/>
</dbReference>
<dbReference type="InterPro" id="IPR058627">
    <property type="entry name" value="MdtA-like_C"/>
</dbReference>
<accession>A0A6M5YIM2</accession>
<evidence type="ECO:0000256" key="1">
    <source>
        <dbReference type="ARBA" id="ARBA00004196"/>
    </source>
</evidence>
<dbReference type="InterPro" id="IPR058626">
    <property type="entry name" value="MdtA-like_b-barrel"/>
</dbReference>
<evidence type="ECO:0000259" key="6">
    <source>
        <dbReference type="Pfam" id="PF25967"/>
    </source>
</evidence>
<evidence type="ECO:0000313" key="8">
    <source>
        <dbReference type="Proteomes" id="UP000503447"/>
    </source>
</evidence>
<evidence type="ECO:0000259" key="4">
    <source>
        <dbReference type="Pfam" id="PF25917"/>
    </source>
</evidence>
<dbReference type="GO" id="GO:0005886">
    <property type="term" value="C:plasma membrane"/>
    <property type="evidence" value="ECO:0007669"/>
    <property type="project" value="TreeGrafter"/>
</dbReference>
<evidence type="ECO:0000259" key="5">
    <source>
        <dbReference type="Pfam" id="PF25944"/>
    </source>
</evidence>
<dbReference type="InterPro" id="IPR058625">
    <property type="entry name" value="MdtA-like_BSH"/>
</dbReference>
<dbReference type="Gene3D" id="1.10.287.470">
    <property type="entry name" value="Helix hairpin bin"/>
    <property type="match status" value="1"/>
</dbReference>
<feature type="compositionally biased region" description="Pro residues" evidence="3">
    <location>
        <begin position="391"/>
        <end position="408"/>
    </location>
</feature>
<dbReference type="Gene3D" id="2.40.30.170">
    <property type="match status" value="1"/>
</dbReference>
<dbReference type="KEGG" id="ftj:FTUN_0685"/>
<dbReference type="Pfam" id="PF25944">
    <property type="entry name" value="Beta-barrel_RND"/>
    <property type="match status" value="1"/>
</dbReference>
<dbReference type="AlphaFoldDB" id="A0A6M5YIM2"/>
<dbReference type="Proteomes" id="UP000503447">
    <property type="component" value="Chromosome"/>
</dbReference>
<name>A0A6M5YIM2_9BACT</name>
<feature type="domain" description="Multidrug resistance protein MdtA-like C-terminal permuted SH3" evidence="6">
    <location>
        <begin position="325"/>
        <end position="380"/>
    </location>
</feature>
<reference evidence="8" key="1">
    <citation type="submission" date="2020-05" db="EMBL/GenBank/DDBJ databases">
        <title>Frigoriglobus tundricola gen. nov., sp. nov., a psychrotolerant cellulolytic planctomycete of the family Gemmataceae with two divergent copies of 16S rRNA gene.</title>
        <authorList>
            <person name="Kulichevskaya I.S."/>
            <person name="Ivanova A.A."/>
            <person name="Naumoff D.G."/>
            <person name="Beletsky A.V."/>
            <person name="Rijpstra W.I.C."/>
            <person name="Sinninghe Damste J.S."/>
            <person name="Mardanov A.V."/>
            <person name="Ravin N.V."/>
            <person name="Dedysh S.N."/>
        </authorList>
    </citation>
    <scope>NUCLEOTIDE SEQUENCE [LARGE SCALE GENOMIC DNA]</scope>
    <source>
        <strain evidence="8">PL17</strain>
    </source>
</reference>
<dbReference type="SUPFAM" id="SSF111369">
    <property type="entry name" value="HlyD-like secretion proteins"/>
    <property type="match status" value="1"/>
</dbReference>
<feature type="domain" description="Multidrug resistance protein MdtA-like beta-barrel" evidence="5">
    <location>
        <begin position="219"/>
        <end position="314"/>
    </location>
</feature>
<evidence type="ECO:0000313" key="7">
    <source>
        <dbReference type="EMBL" id="QJW93180.1"/>
    </source>
</evidence>
<comment type="similarity">
    <text evidence="2">Belongs to the membrane fusion protein (MFP) (TC 8.A.1) family.</text>
</comment>
<evidence type="ECO:0000256" key="2">
    <source>
        <dbReference type="ARBA" id="ARBA00009477"/>
    </source>
</evidence>
<feature type="domain" description="Multidrug resistance protein MdtA-like barrel-sandwich hybrid" evidence="4">
    <location>
        <begin position="63"/>
        <end position="213"/>
    </location>
</feature>
<dbReference type="PANTHER" id="PTHR30158:SF10">
    <property type="entry name" value="CATION EFFLUX PUMP"/>
    <property type="match status" value="1"/>
</dbReference>